<reference evidence="3" key="1">
    <citation type="submission" date="2019-05" db="EMBL/GenBank/DDBJ databases">
        <title>Annotation for the trematode Fasciolopsis buski.</title>
        <authorList>
            <person name="Choi Y.-J."/>
        </authorList>
    </citation>
    <scope>NUCLEOTIDE SEQUENCE</scope>
    <source>
        <strain evidence="3">HT</strain>
        <tissue evidence="3">Whole worm</tissue>
    </source>
</reference>
<feature type="region of interest" description="Disordered" evidence="2">
    <location>
        <begin position="676"/>
        <end position="729"/>
    </location>
</feature>
<dbReference type="Gene3D" id="1.10.287.1490">
    <property type="match status" value="1"/>
</dbReference>
<evidence type="ECO:0000313" key="3">
    <source>
        <dbReference type="EMBL" id="KAA0187529.1"/>
    </source>
</evidence>
<sequence length="831" mass="95459">MESSNVNNLVLQISEALTKNQEFWQEMATANKALQASTIQKPAYMESEGSPLLGKAAPSPMTQLKQDADFYRNQVEMLKEEADEQQHRSSEHFQGQVSVLSDRVEHLQSLLALESSKVERLSNELEEMNNTVVEAKSYERNLEHMVSQLSKQLEQRTKTQEQPISEKIKPSFPETTMQTDLEPGEQHDLEKQLNSYRELIGHLRAHLSANPKAMTLLANTPFQPGGQLDLFNEPPPPGQNFTLVTPISSQKFFASASPVEPMDRSTSGDMTPGFANLKQVDELKRQISATEKELQETNELMKREIEDRETLESENTQLHNRIAALDRQLRRTQDEFDEAMTRRDLAHQRKLKELSDQLEEEIRKTSRLANQNRDLEMQLTELRNVAEPEEDNFNDQWESMRAKMRADVAHYKQSYDLLQEEFEQFRAKNDPAVIQVQMNEKDEKIALLEGEKQQWRIELEVLQVKLQNSTNLLEDTENRLKMATRERAAQMHRVAQLENERDEAIREAANIAGRASAERETASSKLRELEELRVQRDGLNRELTELKQVLAGHTAENAAEKRQLQARLRELEVHNEARINDFKSELERTREELERLQVDLQTSQNAEREQKVLNQQCKWKIDELEDQLSHANRRITGLERRNTDMEAELVRAKADLSASREAASLRRAARVRMADEWLQGDDDPTDDDEKNLSTSTGKNNDTGRESPSEDSQATPRLMRISGNRNRSSLRDLQFSKASSLYRSNPSIFRESLSSTSERSLVMRGSANTLDRLDDRIGARDQARLRSKFPTSSLPRSAMYTKADAKQFESEQEENPIASPIPEKDVVEEGES</sequence>
<keyword evidence="1" id="KW-0175">Coiled coil</keyword>
<feature type="compositionally biased region" description="Basic and acidic residues" evidence="2">
    <location>
        <begin position="821"/>
        <end position="831"/>
    </location>
</feature>
<dbReference type="GO" id="GO:0007076">
    <property type="term" value="P:mitotic chromosome condensation"/>
    <property type="evidence" value="ECO:0007669"/>
    <property type="project" value="TreeGrafter"/>
</dbReference>
<name>A0A8E0RTB9_9TREM</name>
<feature type="coiled-coil region" evidence="1">
    <location>
        <begin position="61"/>
        <end position="155"/>
    </location>
</feature>
<protein>
    <submittedName>
        <fullName evidence="3">Myosin-2</fullName>
    </submittedName>
</protein>
<feature type="compositionally biased region" description="Acidic residues" evidence="2">
    <location>
        <begin position="678"/>
        <end position="689"/>
    </location>
</feature>
<evidence type="ECO:0000313" key="4">
    <source>
        <dbReference type="Proteomes" id="UP000728185"/>
    </source>
</evidence>
<accession>A0A8E0RTB9</accession>
<evidence type="ECO:0000256" key="1">
    <source>
        <dbReference type="SAM" id="Coils"/>
    </source>
</evidence>
<feature type="region of interest" description="Disordered" evidence="2">
    <location>
        <begin position="802"/>
        <end position="831"/>
    </location>
</feature>
<dbReference type="GO" id="GO:0000793">
    <property type="term" value="C:condensed chromosome"/>
    <property type="evidence" value="ECO:0007669"/>
    <property type="project" value="TreeGrafter"/>
</dbReference>
<dbReference type="AlphaFoldDB" id="A0A8E0RTB9"/>
<feature type="coiled-coil region" evidence="1">
    <location>
        <begin position="280"/>
        <end position="662"/>
    </location>
</feature>
<proteinExistence type="predicted"/>
<evidence type="ECO:0000256" key="2">
    <source>
        <dbReference type="SAM" id="MobiDB-lite"/>
    </source>
</evidence>
<dbReference type="GO" id="GO:0003682">
    <property type="term" value="F:chromatin binding"/>
    <property type="evidence" value="ECO:0007669"/>
    <property type="project" value="TreeGrafter"/>
</dbReference>
<dbReference type="OrthoDB" id="2505895at2759"/>
<dbReference type="PANTHER" id="PTHR43941:SF1">
    <property type="entry name" value="STRUCTURAL MAINTENANCE OF CHROMOSOMES PROTEIN 2"/>
    <property type="match status" value="1"/>
</dbReference>
<dbReference type="Proteomes" id="UP000728185">
    <property type="component" value="Unassembled WGS sequence"/>
</dbReference>
<dbReference type="PANTHER" id="PTHR43941">
    <property type="entry name" value="STRUCTURAL MAINTENANCE OF CHROMOSOMES PROTEIN 2"/>
    <property type="match status" value="1"/>
</dbReference>
<dbReference type="EMBL" id="LUCM01009059">
    <property type="protein sequence ID" value="KAA0187529.1"/>
    <property type="molecule type" value="Genomic_DNA"/>
</dbReference>
<keyword evidence="4" id="KW-1185">Reference proteome</keyword>
<gene>
    <name evidence="3" type="ORF">FBUS_04345</name>
</gene>
<dbReference type="GO" id="GO:0000796">
    <property type="term" value="C:condensin complex"/>
    <property type="evidence" value="ECO:0007669"/>
    <property type="project" value="TreeGrafter"/>
</dbReference>
<organism evidence="3 4">
    <name type="scientific">Fasciolopsis buskii</name>
    <dbReference type="NCBI Taxonomy" id="27845"/>
    <lineage>
        <taxon>Eukaryota</taxon>
        <taxon>Metazoa</taxon>
        <taxon>Spiralia</taxon>
        <taxon>Lophotrochozoa</taxon>
        <taxon>Platyhelminthes</taxon>
        <taxon>Trematoda</taxon>
        <taxon>Digenea</taxon>
        <taxon>Plagiorchiida</taxon>
        <taxon>Echinostomata</taxon>
        <taxon>Echinostomatoidea</taxon>
        <taxon>Fasciolidae</taxon>
        <taxon>Fasciolopsis</taxon>
    </lineage>
</organism>
<dbReference type="GO" id="GO:0000785">
    <property type="term" value="C:chromatin"/>
    <property type="evidence" value="ECO:0007669"/>
    <property type="project" value="TreeGrafter"/>
</dbReference>
<comment type="caution">
    <text evidence="3">The sequence shown here is derived from an EMBL/GenBank/DDBJ whole genome shotgun (WGS) entry which is preliminary data.</text>
</comment>